<dbReference type="InterPro" id="IPR018649">
    <property type="entry name" value="SHOCT"/>
</dbReference>
<dbReference type="OrthoDB" id="5459638at2"/>
<keyword evidence="1" id="KW-1133">Transmembrane helix</keyword>
<evidence type="ECO:0000313" key="4">
    <source>
        <dbReference type="Proteomes" id="UP000199053"/>
    </source>
</evidence>
<dbReference type="Pfam" id="PF09851">
    <property type="entry name" value="SHOCT"/>
    <property type="match status" value="1"/>
</dbReference>
<evidence type="ECO:0000313" key="3">
    <source>
        <dbReference type="EMBL" id="SDL22754.1"/>
    </source>
</evidence>
<dbReference type="EMBL" id="FNGA01000003">
    <property type="protein sequence ID" value="SDL22754.1"/>
    <property type="molecule type" value="Genomic_DNA"/>
</dbReference>
<gene>
    <name evidence="3" type="ORF">SAMN05660337_2528</name>
</gene>
<dbReference type="RefSeq" id="WP_092161589.1">
    <property type="nucleotide sequence ID" value="NZ_FNGA01000003.1"/>
</dbReference>
<keyword evidence="1" id="KW-0812">Transmembrane</keyword>
<evidence type="ECO:0000259" key="2">
    <source>
        <dbReference type="Pfam" id="PF09851"/>
    </source>
</evidence>
<accession>A0A1G9ID30</accession>
<evidence type="ECO:0000256" key="1">
    <source>
        <dbReference type="SAM" id="Phobius"/>
    </source>
</evidence>
<organism evidence="3 4">
    <name type="scientific">Maridesulfovibrio ferrireducens</name>
    <dbReference type="NCBI Taxonomy" id="246191"/>
    <lineage>
        <taxon>Bacteria</taxon>
        <taxon>Pseudomonadati</taxon>
        <taxon>Thermodesulfobacteriota</taxon>
        <taxon>Desulfovibrionia</taxon>
        <taxon>Desulfovibrionales</taxon>
        <taxon>Desulfovibrionaceae</taxon>
        <taxon>Maridesulfovibrio</taxon>
    </lineage>
</organism>
<dbReference type="STRING" id="246191.SAMN05660337_2528"/>
<reference evidence="4" key="1">
    <citation type="submission" date="2016-10" db="EMBL/GenBank/DDBJ databases">
        <authorList>
            <person name="Varghese N."/>
            <person name="Submissions S."/>
        </authorList>
    </citation>
    <scope>NUCLEOTIDE SEQUENCE [LARGE SCALE GENOMIC DNA]</scope>
    <source>
        <strain evidence="4">DSM 16995</strain>
    </source>
</reference>
<keyword evidence="4" id="KW-1185">Reference proteome</keyword>
<dbReference type="Proteomes" id="UP000199053">
    <property type="component" value="Unassembled WGS sequence"/>
</dbReference>
<protein>
    <submittedName>
        <fullName evidence="3">Putative membrane protein</fullName>
    </submittedName>
</protein>
<keyword evidence="1" id="KW-0472">Membrane</keyword>
<feature type="domain" description="SHOCT" evidence="2">
    <location>
        <begin position="56"/>
        <end position="82"/>
    </location>
</feature>
<sequence length="84" mass="9698">MWNCNMGFMNGTGWFMGGGGFGMIFNLLILIAVVVVIYKIFQGFVIRPEGSRDRNDSLEILKRKFANGEINDEEYKRMREVLEN</sequence>
<feature type="transmembrane region" description="Helical" evidence="1">
    <location>
        <begin position="20"/>
        <end position="41"/>
    </location>
</feature>
<name>A0A1G9ID30_9BACT</name>
<dbReference type="AlphaFoldDB" id="A0A1G9ID30"/>
<proteinExistence type="predicted"/>